<dbReference type="InterPro" id="IPR010095">
    <property type="entry name" value="Cas12f1-like_TNB"/>
</dbReference>
<dbReference type="InterPro" id="IPR051399">
    <property type="entry name" value="RNA-guided_DNA_endo/Transpos"/>
</dbReference>
<protein>
    <submittedName>
        <fullName evidence="11">Transposase in snaA-snaB intergenic region</fullName>
    </submittedName>
</protein>
<dbReference type="Pfam" id="PF12323">
    <property type="entry name" value="HTH_OrfB_IS605"/>
    <property type="match status" value="1"/>
</dbReference>
<dbReference type="AlphaFoldDB" id="A0AAD1Q433"/>
<sequence length="390" mass="44724">MKLRYRYRIYPTDQQKGLVSRLFGCCRVVFNDALAYCQEQYRAGNKKPSSNKLSKRLTELKKTQEKEWLTEVSAIPLQQSLRDLEQAYSNFFKSCKGQRKGKKVKPPKFKKRKSKQSAKFTDNGFKLYPNSDYIYLAKIGDIKVIWSRELPAIPSSVTLIKDSANRYFVSFVVEFNPQQLPNNGKSVGIDLGITDFATLSNGEKVKSPKPLKKQLKHLRRLQQNLSRKQKGSKRREVARKKLARLHAKISDTRNDFLHKLSTKIIRENQTIVLEDLNVSGMVKNRKLSRAISDLGWRSFRTMLEAKSVMYGRDFRVIDRWTPTSQTCSCCGFKGGKKELNVREWICLNCGTFHDRDINAAVNILVAGGLSETLNGRGEKVRLSAKRASSR</sequence>
<dbReference type="PANTHER" id="PTHR30405:SF25">
    <property type="entry name" value="RNA-GUIDED DNA ENDONUCLEASE INSQ-RELATED"/>
    <property type="match status" value="1"/>
</dbReference>
<proteinExistence type="inferred from homology"/>
<keyword evidence="7" id="KW-0233">DNA recombination</keyword>
<keyword evidence="3" id="KW-0815">Transposition</keyword>
<dbReference type="PANTHER" id="PTHR30405">
    <property type="entry name" value="TRANSPOSASE"/>
    <property type="match status" value="1"/>
</dbReference>
<reference evidence="11" key="1">
    <citation type="submission" date="2020-09" db="EMBL/GenBank/DDBJ databases">
        <authorList>
            <person name="Blom J."/>
        </authorList>
    </citation>
    <scope>NUCLEOTIDE SEQUENCE</scope>
    <source>
        <strain evidence="11">No.66</strain>
    </source>
</reference>
<evidence type="ECO:0000256" key="4">
    <source>
        <dbReference type="ARBA" id="ARBA00022723"/>
    </source>
</evidence>
<evidence type="ECO:0000256" key="6">
    <source>
        <dbReference type="ARBA" id="ARBA00023125"/>
    </source>
</evidence>
<evidence type="ECO:0000259" key="10">
    <source>
        <dbReference type="Pfam" id="PF12323"/>
    </source>
</evidence>
<dbReference type="Proteomes" id="UP001153761">
    <property type="component" value="Chromosome"/>
</dbReference>
<evidence type="ECO:0000313" key="11">
    <source>
        <dbReference type="EMBL" id="CAD5949162.1"/>
    </source>
</evidence>
<evidence type="ECO:0000256" key="5">
    <source>
        <dbReference type="ARBA" id="ARBA00022833"/>
    </source>
</evidence>
<dbReference type="EMBL" id="LR882963">
    <property type="protein sequence ID" value="CAD5949162.1"/>
    <property type="molecule type" value="Genomic_DNA"/>
</dbReference>
<dbReference type="NCBIfam" id="NF040570">
    <property type="entry name" value="guided_TnpB"/>
    <property type="match status" value="1"/>
</dbReference>
<keyword evidence="6" id="KW-0238">DNA-binding</keyword>
<dbReference type="GO" id="GO:0046872">
    <property type="term" value="F:metal ion binding"/>
    <property type="evidence" value="ECO:0007669"/>
    <property type="project" value="UniProtKB-KW"/>
</dbReference>
<dbReference type="GO" id="GO:0003677">
    <property type="term" value="F:DNA binding"/>
    <property type="evidence" value="ECO:0007669"/>
    <property type="project" value="UniProtKB-KW"/>
</dbReference>
<comment type="similarity">
    <text evidence="2">In the N-terminal section; belongs to the transposase 2 family.</text>
</comment>
<dbReference type="Pfam" id="PF01385">
    <property type="entry name" value="OrfB_IS605"/>
    <property type="match status" value="1"/>
</dbReference>
<feature type="domain" description="Probable transposase IS891/IS1136/IS1341" evidence="8">
    <location>
        <begin position="171"/>
        <end position="285"/>
    </location>
</feature>
<keyword evidence="5" id="KW-0862">Zinc</keyword>
<keyword evidence="4" id="KW-0479">Metal-binding</keyword>
<evidence type="ECO:0000313" key="12">
    <source>
        <dbReference type="Proteomes" id="UP001153761"/>
    </source>
</evidence>
<dbReference type="InterPro" id="IPR021027">
    <property type="entry name" value="Transposase_put_HTH"/>
</dbReference>
<dbReference type="RefSeq" id="WP_042155849.1">
    <property type="nucleotide sequence ID" value="NZ_LR882934.1"/>
</dbReference>
<dbReference type="InterPro" id="IPR001959">
    <property type="entry name" value="Transposase"/>
</dbReference>
<name>A0AAD1Q433_PLAAG</name>
<evidence type="ECO:0000259" key="8">
    <source>
        <dbReference type="Pfam" id="PF01385"/>
    </source>
</evidence>
<evidence type="ECO:0000256" key="2">
    <source>
        <dbReference type="ARBA" id="ARBA00011044"/>
    </source>
</evidence>
<evidence type="ECO:0000256" key="7">
    <source>
        <dbReference type="ARBA" id="ARBA00023172"/>
    </source>
</evidence>
<dbReference type="Pfam" id="PF07282">
    <property type="entry name" value="Cas12f1-like_TNB"/>
    <property type="match status" value="1"/>
</dbReference>
<feature type="domain" description="Cas12f1-like TNB" evidence="9">
    <location>
        <begin position="296"/>
        <end position="363"/>
    </location>
</feature>
<dbReference type="GO" id="GO:0006310">
    <property type="term" value="P:DNA recombination"/>
    <property type="evidence" value="ECO:0007669"/>
    <property type="project" value="UniProtKB-KW"/>
</dbReference>
<gene>
    <name evidence="11" type="ORF">PANO66_02500</name>
</gene>
<evidence type="ECO:0000259" key="9">
    <source>
        <dbReference type="Pfam" id="PF07282"/>
    </source>
</evidence>
<comment type="similarity">
    <text evidence="1">In the C-terminal section; belongs to the transposase 35 family.</text>
</comment>
<dbReference type="NCBIfam" id="TIGR01766">
    <property type="entry name" value="IS200/IS605 family accessory protein TnpB-like domain"/>
    <property type="match status" value="1"/>
</dbReference>
<feature type="domain" description="Transposase putative helix-turn-helix" evidence="10">
    <location>
        <begin position="1"/>
        <end position="46"/>
    </location>
</feature>
<evidence type="ECO:0000256" key="1">
    <source>
        <dbReference type="ARBA" id="ARBA00008761"/>
    </source>
</evidence>
<accession>A0AAD1Q433</accession>
<evidence type="ECO:0000256" key="3">
    <source>
        <dbReference type="ARBA" id="ARBA00022578"/>
    </source>
</evidence>
<organism evidence="11 12">
    <name type="scientific">Planktothrix agardhii</name>
    <name type="common">Oscillatoria agardhii</name>
    <dbReference type="NCBI Taxonomy" id="1160"/>
    <lineage>
        <taxon>Bacteria</taxon>
        <taxon>Bacillati</taxon>
        <taxon>Cyanobacteriota</taxon>
        <taxon>Cyanophyceae</taxon>
        <taxon>Oscillatoriophycideae</taxon>
        <taxon>Oscillatoriales</taxon>
        <taxon>Microcoleaceae</taxon>
        <taxon>Planktothrix</taxon>
    </lineage>
</organism>
<dbReference type="GO" id="GO:0032196">
    <property type="term" value="P:transposition"/>
    <property type="evidence" value="ECO:0007669"/>
    <property type="project" value="UniProtKB-KW"/>
</dbReference>